<accession>A0AAV7QR24</accession>
<evidence type="ECO:0000256" key="1">
    <source>
        <dbReference type="SAM" id="MobiDB-lite"/>
    </source>
</evidence>
<protein>
    <submittedName>
        <fullName evidence="2">Uncharacterized protein</fullName>
    </submittedName>
</protein>
<evidence type="ECO:0000313" key="3">
    <source>
        <dbReference type="Proteomes" id="UP001066276"/>
    </source>
</evidence>
<keyword evidence="3" id="KW-1185">Reference proteome</keyword>
<evidence type="ECO:0000313" key="2">
    <source>
        <dbReference type="EMBL" id="KAJ1142936.1"/>
    </source>
</evidence>
<comment type="caution">
    <text evidence="2">The sequence shown here is derived from an EMBL/GenBank/DDBJ whole genome shotgun (WGS) entry which is preliminary data.</text>
</comment>
<organism evidence="2 3">
    <name type="scientific">Pleurodeles waltl</name>
    <name type="common">Iberian ribbed newt</name>
    <dbReference type="NCBI Taxonomy" id="8319"/>
    <lineage>
        <taxon>Eukaryota</taxon>
        <taxon>Metazoa</taxon>
        <taxon>Chordata</taxon>
        <taxon>Craniata</taxon>
        <taxon>Vertebrata</taxon>
        <taxon>Euteleostomi</taxon>
        <taxon>Amphibia</taxon>
        <taxon>Batrachia</taxon>
        <taxon>Caudata</taxon>
        <taxon>Salamandroidea</taxon>
        <taxon>Salamandridae</taxon>
        <taxon>Pleurodelinae</taxon>
        <taxon>Pleurodeles</taxon>
    </lineage>
</organism>
<dbReference type="Proteomes" id="UP001066276">
    <property type="component" value="Chromosome 6"/>
</dbReference>
<proteinExistence type="predicted"/>
<dbReference type="EMBL" id="JANPWB010000010">
    <property type="protein sequence ID" value="KAJ1142936.1"/>
    <property type="molecule type" value="Genomic_DNA"/>
</dbReference>
<feature type="compositionally biased region" description="Low complexity" evidence="1">
    <location>
        <begin position="69"/>
        <end position="78"/>
    </location>
</feature>
<name>A0AAV7QR24_PLEWA</name>
<reference evidence="2" key="1">
    <citation type="journal article" date="2022" name="bioRxiv">
        <title>Sequencing and chromosome-scale assembly of the giantPleurodeles waltlgenome.</title>
        <authorList>
            <person name="Brown T."/>
            <person name="Elewa A."/>
            <person name="Iarovenko S."/>
            <person name="Subramanian E."/>
            <person name="Araus A.J."/>
            <person name="Petzold A."/>
            <person name="Susuki M."/>
            <person name="Suzuki K.-i.T."/>
            <person name="Hayashi T."/>
            <person name="Toyoda A."/>
            <person name="Oliveira C."/>
            <person name="Osipova E."/>
            <person name="Leigh N.D."/>
            <person name="Simon A."/>
            <person name="Yun M.H."/>
        </authorList>
    </citation>
    <scope>NUCLEOTIDE SEQUENCE</scope>
    <source>
        <strain evidence="2">20211129_DDA</strain>
        <tissue evidence="2">Liver</tissue>
    </source>
</reference>
<feature type="region of interest" description="Disordered" evidence="1">
    <location>
        <begin position="1"/>
        <end position="34"/>
    </location>
</feature>
<sequence length="158" mass="16826">MAPLQGPRVRRPVCLSRSGRTRGSAPLPQGAQLQGTGSCGDIQLLCGPGWPSVPRRHAWKDRRGEARHAAQAASRATPRPSPALLNERQNPDPAAAEQDKTPGGALQCGGSLQAFPPRAVRHFSGSRQRSASGHVLALRHHGHAWGLILIIVLHDVHG</sequence>
<dbReference type="AlphaFoldDB" id="A0AAV7QR24"/>
<feature type="region of interest" description="Disordered" evidence="1">
    <location>
        <begin position="49"/>
        <end position="111"/>
    </location>
</feature>
<gene>
    <name evidence="2" type="ORF">NDU88_009248</name>
</gene>